<dbReference type="InterPro" id="IPR005262">
    <property type="entry name" value="MJ1255-like"/>
</dbReference>
<organism evidence="1 2">
    <name type="scientific">Marinimicrobium koreense</name>
    <dbReference type="NCBI Taxonomy" id="306545"/>
    <lineage>
        <taxon>Bacteria</taxon>
        <taxon>Pseudomonadati</taxon>
        <taxon>Pseudomonadota</taxon>
        <taxon>Gammaproteobacteria</taxon>
        <taxon>Cellvibrionales</taxon>
        <taxon>Cellvibrionaceae</taxon>
        <taxon>Marinimicrobium</taxon>
    </lineage>
</organism>
<dbReference type="EMBL" id="RJUK01000001">
    <property type="protein sequence ID" value="ROQ20602.1"/>
    <property type="molecule type" value="Genomic_DNA"/>
</dbReference>
<evidence type="ECO:0000313" key="2">
    <source>
        <dbReference type="Proteomes" id="UP000273643"/>
    </source>
</evidence>
<reference evidence="1 2" key="1">
    <citation type="submission" date="2018-11" db="EMBL/GenBank/DDBJ databases">
        <title>Genomic Encyclopedia of Type Strains, Phase IV (KMG-IV): sequencing the most valuable type-strain genomes for metagenomic binning, comparative biology and taxonomic classification.</title>
        <authorList>
            <person name="Goeker M."/>
        </authorList>
    </citation>
    <scope>NUCLEOTIDE SEQUENCE [LARGE SCALE GENOMIC DNA]</scope>
    <source>
        <strain evidence="1 2">DSM 16974</strain>
    </source>
</reference>
<dbReference type="RefSeq" id="WP_123637725.1">
    <property type="nucleotide sequence ID" value="NZ_RJUK01000001.1"/>
</dbReference>
<dbReference type="OrthoDB" id="9793805at2"/>
<gene>
    <name evidence="1" type="ORF">EDC38_1209</name>
</gene>
<evidence type="ECO:0000313" key="1">
    <source>
        <dbReference type="EMBL" id="ROQ20602.1"/>
    </source>
</evidence>
<sequence>MKILYGVQGTGNGHTTRARIMAKALKEEGVEVDWVFSGRAPEDYFDMDTFGSYRCFRGLTFVTEHGRVNYPRTILSSHLRTLYRDIRALDVSGYDLLINDFEPVTAWAARRAGLPSIGISHQCAFMHQIPKRGENLFVRAFMRQFAPVEHAIGLHWHHFNQPILPPLIEPSQYPNECHANEYLVYLPFAQPEDIVPQLRAFPDTRFYVYQPVPKPIDEGHIQIRPFSREGFQADLHRVEGVICSAGFELPSEAIQLGKKLLVQPVVGQMEQQSNAFALSQLGYGAVAQVLTEKAIGDWLAMPRARPVDYPNVAQALARWLLNDRKPAFGQLRDELWRQVPEPEARVNLERTSATAQS</sequence>
<dbReference type="Pfam" id="PF13528">
    <property type="entry name" value="Glyco_trans_1_3"/>
    <property type="match status" value="1"/>
</dbReference>
<dbReference type="NCBIfam" id="TIGR00661">
    <property type="entry name" value="MJ1255"/>
    <property type="match status" value="1"/>
</dbReference>
<dbReference type="Proteomes" id="UP000273643">
    <property type="component" value="Unassembled WGS sequence"/>
</dbReference>
<proteinExistence type="predicted"/>
<dbReference type="AlphaFoldDB" id="A0A3N1NP57"/>
<dbReference type="SUPFAM" id="SSF53756">
    <property type="entry name" value="UDP-Glycosyltransferase/glycogen phosphorylase"/>
    <property type="match status" value="1"/>
</dbReference>
<accession>A0A3N1NP57</accession>
<keyword evidence="2" id="KW-1185">Reference proteome</keyword>
<name>A0A3N1NP57_9GAMM</name>
<comment type="caution">
    <text evidence="1">The sequence shown here is derived from an EMBL/GenBank/DDBJ whole genome shotgun (WGS) entry which is preliminary data.</text>
</comment>
<protein>
    <submittedName>
        <fullName evidence="1">Uncharacterized protein (TIGR00661 family)</fullName>
    </submittedName>
</protein>